<sequence>MPLSGDKFIKINEERAKDVINEERVRDVLRKVDAEGDGDGRLNKEELKVALRQLGSRNAAWRYRRCLSHADDNKDGLVSEKEQEELVKYLVAKYGN</sequence>
<feature type="domain" description="EF-hand" evidence="1">
    <location>
        <begin position="20"/>
        <end position="57"/>
    </location>
</feature>
<evidence type="ECO:0000313" key="3">
    <source>
        <dbReference type="Proteomes" id="UP001163823"/>
    </source>
</evidence>
<evidence type="ECO:0000259" key="1">
    <source>
        <dbReference type="PROSITE" id="PS50222"/>
    </source>
</evidence>
<dbReference type="PROSITE" id="PS50222">
    <property type="entry name" value="EF_HAND_2"/>
    <property type="match status" value="1"/>
</dbReference>
<dbReference type="Proteomes" id="UP001163823">
    <property type="component" value="Chromosome 14"/>
</dbReference>
<reference evidence="2" key="1">
    <citation type="journal article" date="2023" name="Science">
        <title>Elucidation of the pathway for biosynthesis of saponin adjuvants from the soapbark tree.</title>
        <authorList>
            <person name="Reed J."/>
            <person name="Orme A."/>
            <person name="El-Demerdash A."/>
            <person name="Owen C."/>
            <person name="Martin L.B.B."/>
            <person name="Misra R.C."/>
            <person name="Kikuchi S."/>
            <person name="Rejzek M."/>
            <person name="Martin A.C."/>
            <person name="Harkess A."/>
            <person name="Leebens-Mack J."/>
            <person name="Louveau T."/>
            <person name="Stephenson M.J."/>
            <person name="Osbourn A."/>
        </authorList>
    </citation>
    <scope>NUCLEOTIDE SEQUENCE</scope>
    <source>
        <strain evidence="2">S10</strain>
    </source>
</reference>
<evidence type="ECO:0000313" key="2">
    <source>
        <dbReference type="EMBL" id="KAJ7942697.1"/>
    </source>
</evidence>
<accession>A0AAD7KN80</accession>
<dbReference type="KEGG" id="qsa:O6P43_032335"/>
<name>A0AAD7KN80_QUISA</name>
<keyword evidence="3" id="KW-1185">Reference proteome</keyword>
<dbReference type="Gene3D" id="1.10.238.10">
    <property type="entry name" value="EF-hand"/>
    <property type="match status" value="1"/>
</dbReference>
<gene>
    <name evidence="2" type="ORF">O6P43_032335</name>
</gene>
<protein>
    <submittedName>
        <fullName evidence="2">Calcium-binding EF-hand family protein</fullName>
    </submittedName>
</protein>
<dbReference type="InterPro" id="IPR002048">
    <property type="entry name" value="EF_hand_dom"/>
</dbReference>
<dbReference type="SUPFAM" id="SSF47473">
    <property type="entry name" value="EF-hand"/>
    <property type="match status" value="1"/>
</dbReference>
<dbReference type="InterPro" id="IPR011992">
    <property type="entry name" value="EF-hand-dom_pair"/>
</dbReference>
<organism evidence="2 3">
    <name type="scientific">Quillaja saponaria</name>
    <name type="common">Soap bark tree</name>
    <dbReference type="NCBI Taxonomy" id="32244"/>
    <lineage>
        <taxon>Eukaryota</taxon>
        <taxon>Viridiplantae</taxon>
        <taxon>Streptophyta</taxon>
        <taxon>Embryophyta</taxon>
        <taxon>Tracheophyta</taxon>
        <taxon>Spermatophyta</taxon>
        <taxon>Magnoliopsida</taxon>
        <taxon>eudicotyledons</taxon>
        <taxon>Gunneridae</taxon>
        <taxon>Pentapetalae</taxon>
        <taxon>rosids</taxon>
        <taxon>fabids</taxon>
        <taxon>Fabales</taxon>
        <taxon>Quillajaceae</taxon>
        <taxon>Quillaja</taxon>
    </lineage>
</organism>
<proteinExistence type="predicted"/>
<dbReference type="EMBL" id="JARAOO010000014">
    <property type="protein sequence ID" value="KAJ7942697.1"/>
    <property type="molecule type" value="Genomic_DNA"/>
</dbReference>
<comment type="caution">
    <text evidence="2">The sequence shown here is derived from an EMBL/GenBank/DDBJ whole genome shotgun (WGS) entry which is preliminary data.</text>
</comment>
<dbReference type="AlphaFoldDB" id="A0AAD7KN80"/>
<dbReference type="GO" id="GO:0005509">
    <property type="term" value="F:calcium ion binding"/>
    <property type="evidence" value="ECO:0007669"/>
    <property type="project" value="InterPro"/>
</dbReference>